<protein>
    <submittedName>
        <fullName evidence="2">DUF899 domain-containing protein</fullName>
    </submittedName>
</protein>
<name>A0A506XQ02_9MICO</name>
<evidence type="ECO:0000313" key="2">
    <source>
        <dbReference type="EMBL" id="TPW74721.1"/>
    </source>
</evidence>
<evidence type="ECO:0000256" key="1">
    <source>
        <dbReference type="SAM" id="MobiDB-lite"/>
    </source>
</evidence>
<reference evidence="2 3" key="1">
    <citation type="submission" date="2019-06" db="EMBL/GenBank/DDBJ databases">
        <authorList>
            <person name="Li F."/>
        </authorList>
    </citation>
    <scope>NUCLEOTIDE SEQUENCE [LARGE SCALE GENOMIC DNA]</scope>
    <source>
        <strain evidence="2 3">10F1D-1</strain>
    </source>
</reference>
<comment type="caution">
    <text evidence="2">The sequence shown here is derived from an EMBL/GenBank/DDBJ whole genome shotgun (WGS) entry which is preliminary data.</text>
</comment>
<dbReference type="AlphaFoldDB" id="A0A506XQ02"/>
<accession>A0A506XQ02</accession>
<dbReference type="Pfam" id="PF05988">
    <property type="entry name" value="DUF899"/>
    <property type="match status" value="1"/>
</dbReference>
<feature type="region of interest" description="Disordered" evidence="1">
    <location>
        <begin position="1"/>
        <end position="46"/>
    </location>
</feature>
<dbReference type="EMBL" id="VHQG01000004">
    <property type="protein sequence ID" value="TPW74721.1"/>
    <property type="molecule type" value="Genomic_DNA"/>
</dbReference>
<proteinExistence type="predicted"/>
<dbReference type="InterPro" id="IPR010296">
    <property type="entry name" value="DUF899_thioredox"/>
</dbReference>
<sequence length="327" mass="36359">MRARVGLDEFGDDAVGSVDDGDARARRGVDGEQHPSSVPLTGLPGPRNVDGVHIVVTRDARPARNPAPDRARAASVRGGTAVTDVISPFDAPPGDPVVVSRDAWREARIRLLALEKEATHARDRALRALRELPFELVETDYRFLGPEGEVGLIDLFEGRRQLFVHHMMWLDSDEACPSCSMFYDSLGRPEHFAAADTSVQFVAKAPFASIERMRERLGWERPIYATVGTAFSDDFQATIDPARGVTEYNWAPFGVGGDTAFDMPVQSTFLRDGDRVLHKYSACARGTELTQNYHALLDVTPLGRQDARGWVRHRDRYGAEHSHRHHH</sequence>
<dbReference type="Proteomes" id="UP000316252">
    <property type="component" value="Unassembled WGS sequence"/>
</dbReference>
<evidence type="ECO:0000313" key="3">
    <source>
        <dbReference type="Proteomes" id="UP000316252"/>
    </source>
</evidence>
<organism evidence="2 3">
    <name type="scientific">Schumannella soli</name>
    <dbReference type="NCBI Taxonomy" id="2590779"/>
    <lineage>
        <taxon>Bacteria</taxon>
        <taxon>Bacillati</taxon>
        <taxon>Actinomycetota</taxon>
        <taxon>Actinomycetes</taxon>
        <taxon>Micrococcales</taxon>
        <taxon>Microbacteriaceae</taxon>
        <taxon>Schumannella</taxon>
    </lineage>
</organism>
<keyword evidence="3" id="KW-1185">Reference proteome</keyword>
<feature type="compositionally biased region" description="Basic and acidic residues" evidence="1">
    <location>
        <begin position="21"/>
        <end position="33"/>
    </location>
</feature>
<gene>
    <name evidence="2" type="ORF">FJ657_14165</name>
</gene>
<dbReference type="OrthoDB" id="4721017at2"/>